<keyword evidence="7 8" id="KW-0472">Membrane</keyword>
<dbReference type="EMBL" id="JAJFZV010000001">
    <property type="protein sequence ID" value="MCC3296394.1"/>
    <property type="molecule type" value="Genomic_DNA"/>
</dbReference>
<name>A0A9X1MAH7_9MICC</name>
<accession>A0A9X1MAH7</accession>
<dbReference type="PANTHER" id="PTHR34979">
    <property type="entry name" value="INNER MEMBRANE PROTEIN YGAZ"/>
    <property type="match status" value="1"/>
</dbReference>
<feature type="transmembrane region" description="Helical" evidence="8">
    <location>
        <begin position="12"/>
        <end position="34"/>
    </location>
</feature>
<evidence type="ECO:0000313" key="9">
    <source>
        <dbReference type="EMBL" id="MCC3296394.1"/>
    </source>
</evidence>
<evidence type="ECO:0000256" key="8">
    <source>
        <dbReference type="SAM" id="Phobius"/>
    </source>
</evidence>
<keyword evidence="10" id="KW-1185">Reference proteome</keyword>
<protein>
    <submittedName>
        <fullName evidence="9">AzlC family ABC transporter permease</fullName>
    </submittedName>
</protein>
<reference evidence="9" key="1">
    <citation type="submission" date="2021-10" db="EMBL/GenBank/DDBJ databases">
        <title>Novel species in genus Arthrobacter.</title>
        <authorList>
            <person name="Liu Y."/>
        </authorList>
    </citation>
    <scope>NUCLEOTIDE SEQUENCE</scope>
    <source>
        <strain evidence="9">Zg-Y453</strain>
    </source>
</reference>
<dbReference type="Proteomes" id="UP001139158">
    <property type="component" value="Unassembled WGS sequence"/>
</dbReference>
<evidence type="ECO:0000256" key="7">
    <source>
        <dbReference type="ARBA" id="ARBA00023136"/>
    </source>
</evidence>
<dbReference type="Pfam" id="PF03591">
    <property type="entry name" value="AzlC"/>
    <property type="match status" value="1"/>
</dbReference>
<feature type="transmembrane region" description="Helical" evidence="8">
    <location>
        <begin position="177"/>
        <end position="194"/>
    </location>
</feature>
<dbReference type="InterPro" id="IPR011606">
    <property type="entry name" value="Brnchd-chn_aa_trnsp_permease"/>
</dbReference>
<evidence type="ECO:0000256" key="5">
    <source>
        <dbReference type="ARBA" id="ARBA00022692"/>
    </source>
</evidence>
<proteinExistence type="inferred from homology"/>
<evidence type="ECO:0000256" key="1">
    <source>
        <dbReference type="ARBA" id="ARBA00004651"/>
    </source>
</evidence>
<feature type="transmembrane region" description="Helical" evidence="8">
    <location>
        <begin position="40"/>
        <end position="61"/>
    </location>
</feature>
<dbReference type="GO" id="GO:1903785">
    <property type="term" value="P:L-valine transmembrane transport"/>
    <property type="evidence" value="ECO:0007669"/>
    <property type="project" value="TreeGrafter"/>
</dbReference>
<comment type="caution">
    <text evidence="9">The sequence shown here is derived from an EMBL/GenBank/DDBJ whole genome shotgun (WGS) entry which is preliminary data.</text>
</comment>
<gene>
    <name evidence="9" type="ORF">LJ757_01065</name>
</gene>
<organism evidence="9 10">
    <name type="scientific">Arthrobacter caoxuetaonis</name>
    <dbReference type="NCBI Taxonomy" id="2886935"/>
    <lineage>
        <taxon>Bacteria</taxon>
        <taxon>Bacillati</taxon>
        <taxon>Actinomycetota</taxon>
        <taxon>Actinomycetes</taxon>
        <taxon>Micrococcales</taxon>
        <taxon>Micrococcaceae</taxon>
        <taxon>Arthrobacter</taxon>
    </lineage>
</organism>
<dbReference type="PANTHER" id="PTHR34979:SF1">
    <property type="entry name" value="INNER MEMBRANE PROTEIN YGAZ"/>
    <property type="match status" value="1"/>
</dbReference>
<evidence type="ECO:0000256" key="3">
    <source>
        <dbReference type="ARBA" id="ARBA00022448"/>
    </source>
</evidence>
<evidence type="ECO:0000256" key="6">
    <source>
        <dbReference type="ARBA" id="ARBA00022989"/>
    </source>
</evidence>
<keyword evidence="4" id="KW-1003">Cell membrane</keyword>
<comment type="similarity">
    <text evidence="2">Belongs to the AzlC family.</text>
</comment>
<keyword evidence="6 8" id="KW-1133">Transmembrane helix</keyword>
<dbReference type="AlphaFoldDB" id="A0A9X1MAH7"/>
<feature type="transmembrane region" description="Helical" evidence="8">
    <location>
        <begin position="123"/>
        <end position="146"/>
    </location>
</feature>
<dbReference type="GO" id="GO:0005886">
    <property type="term" value="C:plasma membrane"/>
    <property type="evidence" value="ECO:0007669"/>
    <property type="project" value="UniProtKB-SubCell"/>
</dbReference>
<comment type="subcellular location">
    <subcellularLocation>
        <location evidence="1">Cell membrane</location>
        <topology evidence="1">Multi-pass membrane protein</topology>
    </subcellularLocation>
</comment>
<keyword evidence="3" id="KW-0813">Transport</keyword>
<evidence type="ECO:0000256" key="2">
    <source>
        <dbReference type="ARBA" id="ARBA00010735"/>
    </source>
</evidence>
<keyword evidence="5 8" id="KW-0812">Transmembrane</keyword>
<evidence type="ECO:0000313" key="10">
    <source>
        <dbReference type="Proteomes" id="UP001139158"/>
    </source>
</evidence>
<sequence length="222" mass="22135">MTFSVRSAVEISSLAGAVLVVGISYGALAVQAGFPPWLTVALALTVLAASAELLFVGGLLAEASPMVAALGALVVNLRNGLYGFAASRYLGSGWTRLAGAHLVNDETVAYASRADGLSAQRKAFWGMGGAVLCAWPLGAGLGTVLGNVADPAVLGLDAVFPTVLLVMLLGKLRDRRTTVTVAGGVVIAAAAVPLVPGGVAPMVGLAALALLLLPAGGRHGGR</sequence>
<evidence type="ECO:0000256" key="4">
    <source>
        <dbReference type="ARBA" id="ARBA00022475"/>
    </source>
</evidence>
<feature type="transmembrane region" description="Helical" evidence="8">
    <location>
        <begin position="152"/>
        <end position="170"/>
    </location>
</feature>
<dbReference type="RefSeq" id="WP_227894127.1">
    <property type="nucleotide sequence ID" value="NZ_CP099466.1"/>
</dbReference>